<protein>
    <submittedName>
        <fullName evidence="1">Major facilitator family transporter</fullName>
    </submittedName>
</protein>
<comment type="caution">
    <text evidence="1">The sequence shown here is derived from an EMBL/GenBank/DDBJ whole genome shotgun (WGS) entry which is preliminary data.</text>
</comment>
<accession>A0A656JYD1</accession>
<evidence type="ECO:0000313" key="1">
    <source>
        <dbReference type="EMBL" id="EPN60807.1"/>
    </source>
</evidence>
<name>A0A656JYD1_PSESF</name>
<proteinExistence type="predicted"/>
<dbReference type="EMBL" id="AOKF01001296">
    <property type="protein sequence ID" value="EPN60807.1"/>
    <property type="molecule type" value="Genomic_DNA"/>
</dbReference>
<sequence length="22" mass="2364">ALLITLITFRQTGNPDLAPATH</sequence>
<gene>
    <name evidence="1" type="ORF">A245_15362</name>
</gene>
<feature type="non-terminal residue" evidence="1">
    <location>
        <position position="1"/>
    </location>
</feature>
<dbReference type="Proteomes" id="UP000018849">
    <property type="component" value="Unassembled WGS sequence"/>
</dbReference>
<dbReference type="AlphaFoldDB" id="A0A656JYD1"/>
<reference evidence="1 2" key="1">
    <citation type="journal article" date="2013" name="PLoS Pathog.">
        <title>Genomic analysis of the Kiwifruit pathogen Pseudomonas syringae pv. actinidiae provides insight into the origins of an emergent plant disease.</title>
        <authorList>
            <person name="McCann H.C."/>
            <person name="Rikkerink E.H."/>
            <person name="Bertels F."/>
            <person name="Fiers M."/>
            <person name="Lu A."/>
            <person name="Rees-George J."/>
            <person name="Andersen M.T."/>
            <person name="Gleave A.P."/>
            <person name="Haubold B."/>
            <person name="Wohlers M.W."/>
            <person name="Guttman D.S."/>
            <person name="Wang P.W."/>
            <person name="Straub C."/>
            <person name="Vanneste J.L."/>
            <person name="Rainey P.B."/>
            <person name="Templeton M.D."/>
        </authorList>
    </citation>
    <scope>NUCLEOTIDE SEQUENCE [LARGE SCALE GENOMIC DNA]</scope>
    <source>
        <strain evidence="1 2">ICMP 19096</strain>
    </source>
</reference>
<organism evidence="1 2">
    <name type="scientific">Pseudomonas syringae pv. actinidiae ICMP 19096</name>
    <dbReference type="NCBI Taxonomy" id="1194405"/>
    <lineage>
        <taxon>Bacteria</taxon>
        <taxon>Pseudomonadati</taxon>
        <taxon>Pseudomonadota</taxon>
        <taxon>Gammaproteobacteria</taxon>
        <taxon>Pseudomonadales</taxon>
        <taxon>Pseudomonadaceae</taxon>
        <taxon>Pseudomonas</taxon>
        <taxon>Pseudomonas syringae</taxon>
    </lineage>
</organism>
<evidence type="ECO:0000313" key="2">
    <source>
        <dbReference type="Proteomes" id="UP000018849"/>
    </source>
</evidence>